<protein>
    <submittedName>
        <fullName evidence="2">Uncharacterized protein</fullName>
    </submittedName>
</protein>
<dbReference type="EMBL" id="QQAH01000022">
    <property type="protein sequence ID" value="RDD80055.1"/>
    <property type="molecule type" value="Genomic_DNA"/>
</dbReference>
<proteinExistence type="predicted"/>
<organism evidence="2 3">
    <name type="scientific">Dyella tabacisoli</name>
    <dbReference type="NCBI Taxonomy" id="2282381"/>
    <lineage>
        <taxon>Bacteria</taxon>
        <taxon>Pseudomonadati</taxon>
        <taxon>Pseudomonadota</taxon>
        <taxon>Gammaproteobacteria</taxon>
        <taxon>Lysobacterales</taxon>
        <taxon>Rhodanobacteraceae</taxon>
        <taxon>Dyella</taxon>
    </lineage>
</organism>
<accession>A0A369UIW5</accession>
<dbReference type="AlphaFoldDB" id="A0A369UIW5"/>
<evidence type="ECO:0000313" key="2">
    <source>
        <dbReference type="EMBL" id="RDD80055.1"/>
    </source>
</evidence>
<sequence>MLTSEEWQPPRLTSSLCFPQSSADSAFRWRFFPNQFPEVGQHSKDHGSGQLETYLFQSQRQ</sequence>
<keyword evidence="3" id="KW-1185">Reference proteome</keyword>
<gene>
    <name evidence="2" type="ORF">DVJ77_19480</name>
</gene>
<feature type="region of interest" description="Disordered" evidence="1">
    <location>
        <begin position="40"/>
        <end position="61"/>
    </location>
</feature>
<dbReference type="Proteomes" id="UP000253782">
    <property type="component" value="Unassembled WGS sequence"/>
</dbReference>
<evidence type="ECO:0000313" key="3">
    <source>
        <dbReference type="Proteomes" id="UP000253782"/>
    </source>
</evidence>
<comment type="caution">
    <text evidence="2">The sequence shown here is derived from an EMBL/GenBank/DDBJ whole genome shotgun (WGS) entry which is preliminary data.</text>
</comment>
<evidence type="ECO:0000256" key="1">
    <source>
        <dbReference type="SAM" id="MobiDB-lite"/>
    </source>
</evidence>
<reference evidence="2 3" key="1">
    <citation type="submission" date="2018-07" db="EMBL/GenBank/DDBJ databases">
        <title>Dyella tabacisoli L4-6T, whole genome shotgun sequence.</title>
        <authorList>
            <person name="Zhou X.-K."/>
            <person name="Li W.-J."/>
            <person name="Duan Y.-Q."/>
        </authorList>
    </citation>
    <scope>NUCLEOTIDE SEQUENCE [LARGE SCALE GENOMIC DNA]</scope>
    <source>
        <strain evidence="2 3">L4-6</strain>
    </source>
</reference>
<name>A0A369UIW5_9GAMM</name>